<protein>
    <recommendedName>
        <fullName evidence="6">C-factor</fullName>
    </recommendedName>
</protein>
<keyword evidence="2" id="KW-0560">Oxidoreductase</keyword>
<keyword evidence="5" id="KW-1185">Reference proteome</keyword>
<dbReference type="GO" id="GO:0005737">
    <property type="term" value="C:cytoplasm"/>
    <property type="evidence" value="ECO:0007669"/>
    <property type="project" value="TreeGrafter"/>
</dbReference>
<dbReference type="PRINTS" id="PR00081">
    <property type="entry name" value="GDHRDH"/>
</dbReference>
<name>A0AAN8WCM9_HALRR</name>
<evidence type="ECO:0000256" key="2">
    <source>
        <dbReference type="ARBA" id="ARBA00023002"/>
    </source>
</evidence>
<gene>
    <name evidence="4" type="ORF">SK128_025281</name>
</gene>
<dbReference type="GO" id="GO:0016491">
    <property type="term" value="F:oxidoreductase activity"/>
    <property type="evidence" value="ECO:0007669"/>
    <property type="project" value="UniProtKB-KW"/>
</dbReference>
<dbReference type="CDD" id="cd05325">
    <property type="entry name" value="carb_red_sniffer_like_SDR_c"/>
    <property type="match status" value="1"/>
</dbReference>
<dbReference type="InterPro" id="IPR002347">
    <property type="entry name" value="SDR_fam"/>
</dbReference>
<dbReference type="PANTHER" id="PTHR43544:SF7">
    <property type="entry name" value="NADB-LER2"/>
    <property type="match status" value="1"/>
</dbReference>
<dbReference type="Pfam" id="PF00106">
    <property type="entry name" value="adh_short"/>
    <property type="match status" value="1"/>
</dbReference>
<evidence type="ECO:0000256" key="3">
    <source>
        <dbReference type="RuleBase" id="RU000363"/>
    </source>
</evidence>
<dbReference type="InterPro" id="IPR051468">
    <property type="entry name" value="Fungal_SecMetab_SDRs"/>
</dbReference>
<dbReference type="InterPro" id="IPR036291">
    <property type="entry name" value="NAD(P)-bd_dom_sf"/>
</dbReference>
<dbReference type="Gene3D" id="3.40.50.720">
    <property type="entry name" value="NAD(P)-binding Rossmann-like Domain"/>
    <property type="match status" value="1"/>
</dbReference>
<comment type="caution">
    <text evidence="4">The sequence shown here is derived from an EMBL/GenBank/DDBJ whole genome shotgun (WGS) entry which is preliminary data.</text>
</comment>
<proteinExistence type="inferred from homology"/>
<dbReference type="Proteomes" id="UP001381693">
    <property type="component" value="Unassembled WGS sequence"/>
</dbReference>
<sequence length="254" mass="27199">MIAKSILITGCSRGIGLELVRQLVGSTNPPNVLLATCRNPEKATELQDLAKKHSILKIVQYDVTDYSSLPRLVEEVRSAVGAQGLTLLINNAGILEKCSSQMFGIPLEHLEIHVFKELLETNTTAPLFLIKALLPLLKEAAAAGGPVGVSRSCVINMSSILASMGAFTGNPDIYGYRASKAAINMITKALAEDFGKDGILFIAMHPGWVQTDMGTSAGMISAEESVRSMLQVLATMEESHNGLLVSYTGDVLPW</sequence>
<organism evidence="4 5">
    <name type="scientific">Halocaridina rubra</name>
    <name type="common">Hawaiian red shrimp</name>
    <dbReference type="NCBI Taxonomy" id="373956"/>
    <lineage>
        <taxon>Eukaryota</taxon>
        <taxon>Metazoa</taxon>
        <taxon>Ecdysozoa</taxon>
        <taxon>Arthropoda</taxon>
        <taxon>Crustacea</taxon>
        <taxon>Multicrustacea</taxon>
        <taxon>Malacostraca</taxon>
        <taxon>Eumalacostraca</taxon>
        <taxon>Eucarida</taxon>
        <taxon>Decapoda</taxon>
        <taxon>Pleocyemata</taxon>
        <taxon>Caridea</taxon>
        <taxon>Atyoidea</taxon>
        <taxon>Atyidae</taxon>
        <taxon>Halocaridina</taxon>
    </lineage>
</organism>
<dbReference type="SUPFAM" id="SSF51735">
    <property type="entry name" value="NAD(P)-binding Rossmann-fold domains"/>
    <property type="match status" value="1"/>
</dbReference>
<evidence type="ECO:0000313" key="4">
    <source>
        <dbReference type="EMBL" id="KAK7020609.1"/>
    </source>
</evidence>
<evidence type="ECO:0008006" key="6">
    <source>
        <dbReference type="Google" id="ProtNLM"/>
    </source>
</evidence>
<evidence type="ECO:0000313" key="5">
    <source>
        <dbReference type="Proteomes" id="UP001381693"/>
    </source>
</evidence>
<comment type="similarity">
    <text evidence="3">Belongs to the short-chain dehydrogenases/reductases (SDR) family.</text>
</comment>
<dbReference type="AlphaFoldDB" id="A0AAN8WCM9"/>
<accession>A0AAN8WCM9</accession>
<reference evidence="4 5" key="1">
    <citation type="submission" date="2023-11" db="EMBL/GenBank/DDBJ databases">
        <title>Halocaridina rubra genome assembly.</title>
        <authorList>
            <person name="Smith C."/>
        </authorList>
    </citation>
    <scope>NUCLEOTIDE SEQUENCE [LARGE SCALE GENOMIC DNA]</scope>
    <source>
        <strain evidence="4">EP-1</strain>
        <tissue evidence="4">Whole</tissue>
    </source>
</reference>
<dbReference type="EMBL" id="JAXCGZ010022945">
    <property type="protein sequence ID" value="KAK7020609.1"/>
    <property type="molecule type" value="Genomic_DNA"/>
</dbReference>
<dbReference type="PANTHER" id="PTHR43544">
    <property type="entry name" value="SHORT-CHAIN DEHYDROGENASE/REDUCTASE"/>
    <property type="match status" value="1"/>
</dbReference>
<keyword evidence="1" id="KW-0521">NADP</keyword>
<dbReference type="PRINTS" id="PR00080">
    <property type="entry name" value="SDRFAMILY"/>
</dbReference>
<evidence type="ECO:0000256" key="1">
    <source>
        <dbReference type="ARBA" id="ARBA00022857"/>
    </source>
</evidence>